<gene>
    <name evidence="1" type="ORF">ANI01nite_24990</name>
</gene>
<dbReference type="InterPro" id="IPR019151">
    <property type="entry name" value="Proteasome_assmbl_chaperone_2"/>
</dbReference>
<dbReference type="SUPFAM" id="SSF159659">
    <property type="entry name" value="Cgl1923-like"/>
    <property type="match status" value="1"/>
</dbReference>
<name>A0ABQ0RNA3_GLUNI</name>
<evidence type="ECO:0000313" key="2">
    <source>
        <dbReference type="Proteomes" id="UP000316242"/>
    </source>
</evidence>
<dbReference type="PIRSF" id="PIRSF028754">
    <property type="entry name" value="UCP028754"/>
    <property type="match status" value="1"/>
</dbReference>
<keyword evidence="2" id="KW-1185">Reference proteome</keyword>
<sequence>MVAALLCRMPTLNEEKMSKDSLMTLVADDLDNSRLQGLGMFISLKSISDAGHNHAQVSNELFGRLESELFATFDADELIAYTSQRPRVSFLGDHFAGYQAPRIEIYLMTDEMDRKFWFLNGVEPDLKWERVIAELQSFIEAFNVSLVVGTASLPMPVPHTRPVGVTAHGNRKDLIENISTWSPTVESPAGLASLLEIRLSEAGRDVVGYSMHTPHYLAESEYPAVAVATLEYVGAALKLALPTDKLREAARLVDQQLAEQLQANSDVRQMVDGFEERFDAHAKEHESRSLLLDEDEQMADAEELGASAEHFLAAIENTEDWLKNGHIEPLPGDHDQ</sequence>
<reference evidence="1 2" key="1">
    <citation type="submission" date="2019-06" db="EMBL/GenBank/DDBJ databases">
        <title>Whole genome shotgun sequence of Glutamicibacter nicotianae NBRC 14234.</title>
        <authorList>
            <person name="Hosoyama A."/>
            <person name="Uohara A."/>
            <person name="Ohji S."/>
            <person name="Ichikawa N."/>
        </authorList>
    </citation>
    <scope>NUCLEOTIDE SEQUENCE [LARGE SCALE GENOMIC DNA]</scope>
    <source>
        <strain evidence="1 2">NBRC 14234</strain>
    </source>
</reference>
<dbReference type="Proteomes" id="UP000316242">
    <property type="component" value="Unassembled WGS sequence"/>
</dbReference>
<organism evidence="1 2">
    <name type="scientific">Glutamicibacter nicotianae</name>
    <name type="common">Arthrobacter nicotianae</name>
    <dbReference type="NCBI Taxonomy" id="37929"/>
    <lineage>
        <taxon>Bacteria</taxon>
        <taxon>Bacillati</taxon>
        <taxon>Actinomycetota</taxon>
        <taxon>Actinomycetes</taxon>
        <taxon>Micrococcales</taxon>
        <taxon>Micrococcaceae</taxon>
        <taxon>Glutamicibacter</taxon>
    </lineage>
</organism>
<evidence type="ECO:0008006" key="3">
    <source>
        <dbReference type="Google" id="ProtNLM"/>
    </source>
</evidence>
<dbReference type="InterPro" id="IPR008492">
    <property type="entry name" value="Rv2714-like"/>
</dbReference>
<protein>
    <recommendedName>
        <fullName evidence="3">PAC2 family protein</fullName>
    </recommendedName>
</protein>
<proteinExistence type="predicted"/>
<dbReference type="Gene3D" id="1.10.287.100">
    <property type="match status" value="1"/>
</dbReference>
<accession>A0ABQ0RNA3</accession>
<dbReference type="InterPro" id="IPR038389">
    <property type="entry name" value="PSMG2_sf"/>
</dbReference>
<dbReference type="EMBL" id="BJNE01000011">
    <property type="protein sequence ID" value="GEC13296.1"/>
    <property type="molecule type" value="Genomic_DNA"/>
</dbReference>
<comment type="caution">
    <text evidence="1">The sequence shown here is derived from an EMBL/GenBank/DDBJ whole genome shotgun (WGS) entry which is preliminary data.</text>
</comment>
<dbReference type="Pfam" id="PF09754">
    <property type="entry name" value="PAC2"/>
    <property type="match status" value="1"/>
</dbReference>
<evidence type="ECO:0000313" key="1">
    <source>
        <dbReference type="EMBL" id="GEC13296.1"/>
    </source>
</evidence>
<dbReference type="Gene3D" id="3.40.50.10900">
    <property type="entry name" value="PAC-like subunit"/>
    <property type="match status" value="1"/>
</dbReference>